<accession>Q2GM04</accession>
<dbReference type="VEuPathDB" id="FungiDB:CHGG_11052"/>
<dbReference type="OrthoDB" id="4586731at2759"/>
<dbReference type="GeneID" id="4397383"/>
<evidence type="ECO:0000259" key="1">
    <source>
        <dbReference type="PROSITE" id="PS50011"/>
    </source>
</evidence>
<organism evidence="2 3">
    <name type="scientific">Chaetomium globosum (strain ATCC 6205 / CBS 148.51 / DSM 1962 / NBRC 6347 / NRRL 1970)</name>
    <name type="common">Soil fungus</name>
    <dbReference type="NCBI Taxonomy" id="306901"/>
    <lineage>
        <taxon>Eukaryota</taxon>
        <taxon>Fungi</taxon>
        <taxon>Dikarya</taxon>
        <taxon>Ascomycota</taxon>
        <taxon>Pezizomycotina</taxon>
        <taxon>Sordariomycetes</taxon>
        <taxon>Sordariomycetidae</taxon>
        <taxon>Sordariales</taxon>
        <taxon>Chaetomiaceae</taxon>
        <taxon>Chaetomium</taxon>
    </lineage>
</organism>
<dbReference type="AlphaFoldDB" id="Q2GM04"/>
<dbReference type="Pfam" id="PF00069">
    <property type="entry name" value="Pkinase"/>
    <property type="match status" value="1"/>
</dbReference>
<proteinExistence type="predicted"/>
<name>Q2GM04_CHAGB</name>
<dbReference type="GO" id="GO:0005524">
    <property type="term" value="F:ATP binding"/>
    <property type="evidence" value="ECO:0007669"/>
    <property type="project" value="InterPro"/>
</dbReference>
<dbReference type="PROSITE" id="PS50011">
    <property type="entry name" value="PROTEIN_KINASE_DOM"/>
    <property type="match status" value="1"/>
</dbReference>
<dbReference type="Proteomes" id="UP000001056">
    <property type="component" value="Unassembled WGS sequence"/>
</dbReference>
<feature type="domain" description="Protein kinase" evidence="1">
    <location>
        <begin position="1"/>
        <end position="123"/>
    </location>
</feature>
<dbReference type="SUPFAM" id="SSF56112">
    <property type="entry name" value="Protein kinase-like (PK-like)"/>
    <property type="match status" value="1"/>
</dbReference>
<reference evidence="3" key="1">
    <citation type="journal article" date="2015" name="Genome Announc.">
        <title>Draft genome sequence of the cellulolytic fungus Chaetomium globosum.</title>
        <authorList>
            <person name="Cuomo C.A."/>
            <person name="Untereiner W.A."/>
            <person name="Ma L.-J."/>
            <person name="Grabherr M."/>
            <person name="Birren B.W."/>
        </authorList>
    </citation>
    <scope>NUCLEOTIDE SEQUENCE [LARGE SCALE GENOMIC DNA]</scope>
    <source>
        <strain evidence="3">ATCC 6205 / CBS 148.51 / DSM 1962 / NBRC 6347 / NRRL 1970</strain>
    </source>
</reference>
<gene>
    <name evidence="2" type="ORF">CHGG_11052</name>
</gene>
<sequence length="126" mass="14441">MASDVYSFGIVAIYVVLKKMVFWPGEEAATCTSTDGEACRSILYNHISYFGDWPGFRGLLMHLGDENEYVERLLALLPEVKPKKPFSLWEPVDPEFRDLILKMTSLDPAKRITAREAPKQPWFREG</sequence>
<dbReference type="eggNOG" id="KOG0594">
    <property type="taxonomic scope" value="Eukaryota"/>
</dbReference>
<dbReference type="EMBL" id="CH408038">
    <property type="protein sequence ID" value="EAQ82876.1"/>
    <property type="molecule type" value="Genomic_DNA"/>
</dbReference>
<evidence type="ECO:0000313" key="3">
    <source>
        <dbReference type="Proteomes" id="UP000001056"/>
    </source>
</evidence>
<dbReference type="InterPro" id="IPR000719">
    <property type="entry name" value="Prot_kinase_dom"/>
</dbReference>
<dbReference type="HOGENOM" id="CLU_054430_2_1_1"/>
<protein>
    <recommendedName>
        <fullName evidence="1">Protein kinase domain-containing protein</fullName>
    </recommendedName>
</protein>
<dbReference type="GO" id="GO:0004672">
    <property type="term" value="F:protein kinase activity"/>
    <property type="evidence" value="ECO:0007669"/>
    <property type="project" value="InterPro"/>
</dbReference>
<dbReference type="Gene3D" id="1.10.510.10">
    <property type="entry name" value="Transferase(Phosphotransferase) domain 1"/>
    <property type="match status" value="1"/>
</dbReference>
<dbReference type="OMA" id="WSDINDP"/>
<dbReference type="RefSeq" id="XP_001230228.1">
    <property type="nucleotide sequence ID" value="XM_001230227.1"/>
</dbReference>
<evidence type="ECO:0000313" key="2">
    <source>
        <dbReference type="EMBL" id="EAQ82876.1"/>
    </source>
</evidence>
<dbReference type="InterPro" id="IPR011009">
    <property type="entry name" value="Kinase-like_dom_sf"/>
</dbReference>
<dbReference type="InParanoid" id="Q2GM04"/>
<keyword evidence="3" id="KW-1185">Reference proteome</keyword>